<name>A0ACC2KGM4_PERAE</name>
<dbReference type="Proteomes" id="UP001234297">
    <property type="component" value="Chromosome 9"/>
</dbReference>
<accession>A0ACC2KGM4</accession>
<dbReference type="EMBL" id="CM056817">
    <property type="protein sequence ID" value="KAJ8620236.1"/>
    <property type="molecule type" value="Genomic_DNA"/>
</dbReference>
<evidence type="ECO:0000313" key="1">
    <source>
        <dbReference type="EMBL" id="KAJ8620236.1"/>
    </source>
</evidence>
<keyword evidence="2" id="KW-1185">Reference proteome</keyword>
<organism evidence="1 2">
    <name type="scientific">Persea americana</name>
    <name type="common">Avocado</name>
    <dbReference type="NCBI Taxonomy" id="3435"/>
    <lineage>
        <taxon>Eukaryota</taxon>
        <taxon>Viridiplantae</taxon>
        <taxon>Streptophyta</taxon>
        <taxon>Embryophyta</taxon>
        <taxon>Tracheophyta</taxon>
        <taxon>Spermatophyta</taxon>
        <taxon>Magnoliopsida</taxon>
        <taxon>Magnoliidae</taxon>
        <taxon>Laurales</taxon>
        <taxon>Lauraceae</taxon>
        <taxon>Persea</taxon>
    </lineage>
</organism>
<gene>
    <name evidence="1" type="ORF">MRB53_028765</name>
</gene>
<proteinExistence type="predicted"/>
<reference evidence="1 2" key="1">
    <citation type="journal article" date="2022" name="Hortic Res">
        <title>A haplotype resolved chromosomal level avocado genome allows analysis of novel avocado genes.</title>
        <authorList>
            <person name="Nath O."/>
            <person name="Fletcher S.J."/>
            <person name="Hayward A."/>
            <person name="Shaw L.M."/>
            <person name="Masouleh A.K."/>
            <person name="Furtado A."/>
            <person name="Henry R.J."/>
            <person name="Mitter N."/>
        </authorList>
    </citation>
    <scope>NUCLEOTIDE SEQUENCE [LARGE SCALE GENOMIC DNA]</scope>
    <source>
        <strain evidence="2">cv. Hass</strain>
    </source>
</reference>
<comment type="caution">
    <text evidence="1">The sequence shown here is derived from an EMBL/GenBank/DDBJ whole genome shotgun (WGS) entry which is preliminary data.</text>
</comment>
<sequence>MSSNSESSSKTPTPIIHVQSKNSSFNAGINLNETNYDVRSQIMEMHIADREKLDYILGKSPHPNESDSDYAKWYTENQKDPDDVVQYAKSIERLRVHIFLNGLDVEFNQLRGEILCKDPVLDLEATYAYVRRDANRRTTLNGESDFTESAAMVACQYKSQPRRCYELIGYPEWWDPTKAPRKPKSKKNYGASVAVAESVTNLHEDASTLIATSDNDANGASSPVTGEGSITLTKILNLDSVLVVPSLSPSGDQDVAIDAMNSPNIEDIDTMDASDIVVPHQDSTSSSLLHNQLSHDESNSTRTSGNH</sequence>
<protein>
    <submittedName>
        <fullName evidence="1">Uncharacterized protein</fullName>
    </submittedName>
</protein>
<evidence type="ECO:0000313" key="2">
    <source>
        <dbReference type="Proteomes" id="UP001234297"/>
    </source>
</evidence>